<dbReference type="InterPro" id="IPR011006">
    <property type="entry name" value="CheY-like_superfamily"/>
</dbReference>
<reference evidence="9 10" key="1">
    <citation type="submission" date="2016-11" db="EMBL/GenBank/DDBJ databases">
        <authorList>
            <person name="Varghese N."/>
            <person name="Submissions S."/>
        </authorList>
    </citation>
    <scope>NUCLEOTIDE SEQUENCE [LARGE SCALE GENOMIC DNA]</scope>
    <source>
        <strain evidence="9 10">DSM 17919</strain>
    </source>
</reference>
<dbReference type="CDD" id="cd00009">
    <property type="entry name" value="AAA"/>
    <property type="match status" value="1"/>
</dbReference>
<feature type="domain" description="Response regulatory" evidence="8">
    <location>
        <begin position="3"/>
        <end position="117"/>
    </location>
</feature>
<dbReference type="PROSITE" id="PS00676">
    <property type="entry name" value="SIGMA54_INTERACT_2"/>
    <property type="match status" value="1"/>
</dbReference>
<evidence type="ECO:0000259" key="8">
    <source>
        <dbReference type="PROSITE" id="PS50110"/>
    </source>
</evidence>
<evidence type="ECO:0000313" key="10">
    <source>
        <dbReference type="Proteomes" id="UP000184001"/>
    </source>
</evidence>
<dbReference type="InterPro" id="IPR027417">
    <property type="entry name" value="P-loop_NTPase"/>
</dbReference>
<dbReference type="Pfam" id="PF25601">
    <property type="entry name" value="AAA_lid_14"/>
    <property type="match status" value="1"/>
</dbReference>
<keyword evidence="4 9" id="KW-0238">DNA-binding</keyword>
<dbReference type="RefSeq" id="WP_020000610.1">
    <property type="nucleotide sequence ID" value="NZ_CP192217.1"/>
</dbReference>
<keyword evidence="2" id="KW-0067">ATP-binding</keyword>
<dbReference type="GO" id="GO:0006355">
    <property type="term" value="P:regulation of DNA-templated transcription"/>
    <property type="evidence" value="ECO:0007669"/>
    <property type="project" value="InterPro"/>
</dbReference>
<dbReference type="SUPFAM" id="SSF52172">
    <property type="entry name" value="CheY-like"/>
    <property type="match status" value="1"/>
</dbReference>
<dbReference type="InterPro" id="IPR025943">
    <property type="entry name" value="Sigma_54_int_dom_ATP-bd_2"/>
</dbReference>
<comment type="caution">
    <text evidence="9">The sequence shown here is derived from an EMBL/GenBank/DDBJ whole genome shotgun (WGS) entry which is preliminary data.</text>
</comment>
<dbReference type="SMART" id="SM00382">
    <property type="entry name" value="AAA"/>
    <property type="match status" value="1"/>
</dbReference>
<keyword evidence="1" id="KW-0547">Nucleotide-binding</keyword>
<evidence type="ECO:0000256" key="3">
    <source>
        <dbReference type="ARBA" id="ARBA00023015"/>
    </source>
</evidence>
<organism evidence="9 10">
    <name type="scientific">Halodesulfovibrio aestuarii</name>
    <dbReference type="NCBI Taxonomy" id="126333"/>
    <lineage>
        <taxon>Bacteria</taxon>
        <taxon>Pseudomonadati</taxon>
        <taxon>Thermodesulfobacteriota</taxon>
        <taxon>Desulfovibrionia</taxon>
        <taxon>Desulfovibrionales</taxon>
        <taxon>Desulfovibrionaceae</taxon>
        <taxon>Halodesulfovibrio</taxon>
    </lineage>
</organism>
<dbReference type="InterPro" id="IPR001789">
    <property type="entry name" value="Sig_transdc_resp-reg_receiver"/>
</dbReference>
<feature type="domain" description="Sigma-54 factor interaction" evidence="7">
    <location>
        <begin position="137"/>
        <end position="366"/>
    </location>
</feature>
<evidence type="ECO:0000313" key="9">
    <source>
        <dbReference type="EMBL" id="SHJ03371.1"/>
    </source>
</evidence>
<dbReference type="InterPro" id="IPR058031">
    <property type="entry name" value="AAA_lid_NorR"/>
</dbReference>
<dbReference type="GO" id="GO:0005524">
    <property type="term" value="F:ATP binding"/>
    <property type="evidence" value="ECO:0007669"/>
    <property type="project" value="UniProtKB-KW"/>
</dbReference>
<dbReference type="Gene3D" id="3.40.50.2300">
    <property type="match status" value="1"/>
</dbReference>
<sequence>MARVLIIDNDPVFSETLASIVTGLGHRSKQVKSLREAFISGRKHYTDIVYLNTQLPDGSGLLAIAQLNAMRGHPEIIVMTGTPTPDGAEKAIRNGAWDYVEKQSSVDRLVLPLIRAIDYRGKRPTKNGAVKLKRSGIIGDSAGIKKCLALVAEAASSDASALLLGETGVGKEVFARAVHENSLRATGPFVAVDCASMSRTLASSILFGHQKGAFTGADKDREGLVAQANNGTLFLDEVGELPLAMQKIFLRVLQEHKFRPVGARTEKISDFRLICATNRSLDEMVARGTFRSDLLFRIRTVVMALPPLRERADDLPRLIEHYVKQLCGKYGMPAKGISPDLLDLAKEYSWPGNVRELIHTLERAVLAAKDTSKIFSRHLPDHIRINIARAAADKTQREEKQVSEHNGAFCALSEAENNTENYTAQLATSPVEQESPRHLPPQFAITTPAPMVVPRQNSDGRFTSNVQWAEDIPPTSISSQFGTGYQSENSVISDKESTNSAIEDVQISATSIKPFFEFRDEAFSQYLQNLMALSEGKVATACKLSGLSRSYLYDLLKKHSVKK</sequence>
<dbReference type="Pfam" id="PF00158">
    <property type="entry name" value="Sigma54_activat"/>
    <property type="match status" value="1"/>
</dbReference>
<accession>A0A8G2F7M0</accession>
<dbReference type="Proteomes" id="UP000184001">
    <property type="component" value="Unassembled WGS sequence"/>
</dbReference>
<dbReference type="Pfam" id="PF00072">
    <property type="entry name" value="Response_reg"/>
    <property type="match status" value="1"/>
</dbReference>
<dbReference type="PROSITE" id="PS50110">
    <property type="entry name" value="RESPONSE_REGULATORY"/>
    <property type="match status" value="1"/>
</dbReference>
<keyword evidence="3" id="KW-0805">Transcription regulation</keyword>
<dbReference type="SUPFAM" id="SSF52540">
    <property type="entry name" value="P-loop containing nucleoside triphosphate hydrolases"/>
    <property type="match status" value="1"/>
</dbReference>
<protein>
    <submittedName>
        <fullName evidence="9">DNA-binding transcriptional response regulator, NtrC family, contains REC, AAA-type ATPase, and a Fis-type DNA-binding domains</fullName>
    </submittedName>
</protein>
<dbReference type="PANTHER" id="PTHR32071:SF113">
    <property type="entry name" value="ALGINATE BIOSYNTHESIS TRANSCRIPTIONAL REGULATORY PROTEIN ALGB"/>
    <property type="match status" value="1"/>
</dbReference>
<dbReference type="InterPro" id="IPR002078">
    <property type="entry name" value="Sigma_54_int"/>
</dbReference>
<comment type="caution">
    <text evidence="6">Lacks conserved residue(s) required for the propagation of feature annotation.</text>
</comment>
<evidence type="ECO:0000256" key="6">
    <source>
        <dbReference type="PROSITE-ProRule" id="PRU00169"/>
    </source>
</evidence>
<evidence type="ECO:0000256" key="5">
    <source>
        <dbReference type="ARBA" id="ARBA00023163"/>
    </source>
</evidence>
<evidence type="ECO:0000256" key="2">
    <source>
        <dbReference type="ARBA" id="ARBA00022840"/>
    </source>
</evidence>
<dbReference type="GO" id="GO:0000160">
    <property type="term" value="P:phosphorelay signal transduction system"/>
    <property type="evidence" value="ECO:0007669"/>
    <property type="project" value="InterPro"/>
</dbReference>
<dbReference type="SMART" id="SM00448">
    <property type="entry name" value="REC"/>
    <property type="match status" value="1"/>
</dbReference>
<dbReference type="Gene3D" id="3.40.50.300">
    <property type="entry name" value="P-loop containing nucleotide triphosphate hydrolases"/>
    <property type="match status" value="1"/>
</dbReference>
<dbReference type="InterPro" id="IPR003593">
    <property type="entry name" value="AAA+_ATPase"/>
</dbReference>
<evidence type="ECO:0000259" key="7">
    <source>
        <dbReference type="PROSITE" id="PS50045"/>
    </source>
</evidence>
<dbReference type="GO" id="GO:0003677">
    <property type="term" value="F:DNA binding"/>
    <property type="evidence" value="ECO:0007669"/>
    <property type="project" value="UniProtKB-KW"/>
</dbReference>
<evidence type="ECO:0000256" key="1">
    <source>
        <dbReference type="ARBA" id="ARBA00022741"/>
    </source>
</evidence>
<name>A0A8G2F7M0_9BACT</name>
<dbReference type="AlphaFoldDB" id="A0A8G2F7M0"/>
<keyword evidence="5" id="KW-0804">Transcription</keyword>
<dbReference type="PANTHER" id="PTHR32071">
    <property type="entry name" value="TRANSCRIPTIONAL REGULATORY PROTEIN"/>
    <property type="match status" value="1"/>
</dbReference>
<evidence type="ECO:0000256" key="4">
    <source>
        <dbReference type="ARBA" id="ARBA00023125"/>
    </source>
</evidence>
<dbReference type="Gene3D" id="1.10.10.60">
    <property type="entry name" value="Homeodomain-like"/>
    <property type="match status" value="1"/>
</dbReference>
<dbReference type="Gene3D" id="1.10.8.60">
    <property type="match status" value="1"/>
</dbReference>
<dbReference type="InterPro" id="IPR025944">
    <property type="entry name" value="Sigma_54_int_dom_CS"/>
</dbReference>
<dbReference type="EMBL" id="FQZR01000003">
    <property type="protein sequence ID" value="SHJ03371.1"/>
    <property type="molecule type" value="Genomic_DNA"/>
</dbReference>
<proteinExistence type="predicted"/>
<gene>
    <name evidence="9" type="ORF">SAMN05660830_01428</name>
</gene>
<dbReference type="PROSITE" id="PS50045">
    <property type="entry name" value="SIGMA54_INTERACT_4"/>
    <property type="match status" value="1"/>
</dbReference>
<dbReference type="PROSITE" id="PS00688">
    <property type="entry name" value="SIGMA54_INTERACT_3"/>
    <property type="match status" value="1"/>
</dbReference>
<dbReference type="FunFam" id="3.40.50.300:FF:000006">
    <property type="entry name" value="DNA-binding transcriptional regulator NtrC"/>
    <property type="match status" value="1"/>
</dbReference>